<dbReference type="OrthoDB" id="9806976at2"/>
<dbReference type="Proteomes" id="UP000317728">
    <property type="component" value="Chromosome"/>
</dbReference>
<protein>
    <submittedName>
        <fullName evidence="5 6">Transcriptional regulator</fullName>
    </submittedName>
</protein>
<dbReference type="EMBL" id="CP041150">
    <property type="protein sequence ID" value="QDF72816.1"/>
    <property type="molecule type" value="Genomic_DNA"/>
</dbReference>
<dbReference type="PANTHER" id="PTHR33154:SF33">
    <property type="entry name" value="TRANSCRIPTIONAL REPRESSOR SDPR"/>
    <property type="match status" value="1"/>
</dbReference>
<dbReference type="NCBIfam" id="NF033788">
    <property type="entry name" value="HTH_metalloreg"/>
    <property type="match status" value="1"/>
</dbReference>
<accession>A0A0E3TSV2</accession>
<dbReference type="Gene3D" id="1.10.10.10">
    <property type="entry name" value="Winged helix-like DNA-binding domain superfamily/Winged helix DNA-binding domain"/>
    <property type="match status" value="1"/>
</dbReference>
<dbReference type="InterPro" id="IPR036388">
    <property type="entry name" value="WH-like_DNA-bd_sf"/>
</dbReference>
<keyword evidence="3" id="KW-0804">Transcription</keyword>
<dbReference type="GO" id="GO:0003677">
    <property type="term" value="F:DNA binding"/>
    <property type="evidence" value="ECO:0007669"/>
    <property type="project" value="UniProtKB-KW"/>
</dbReference>
<evidence type="ECO:0000313" key="7">
    <source>
        <dbReference type="Proteomes" id="UP000180113"/>
    </source>
</evidence>
<dbReference type="AlphaFoldDB" id="A0A0E3TSV2"/>
<dbReference type="PROSITE" id="PS50987">
    <property type="entry name" value="HTH_ARSR_2"/>
    <property type="match status" value="1"/>
</dbReference>
<feature type="domain" description="HTH arsR-type" evidence="4">
    <location>
        <begin position="1"/>
        <end position="87"/>
    </location>
</feature>
<dbReference type="InterPro" id="IPR051081">
    <property type="entry name" value="HTH_MetalResp_TranReg"/>
</dbReference>
<keyword evidence="1" id="KW-0805">Transcription regulation</keyword>
<proteinExistence type="predicted"/>
<evidence type="ECO:0000313" key="8">
    <source>
        <dbReference type="Proteomes" id="UP000317728"/>
    </source>
</evidence>
<organism evidence="5 7">
    <name type="scientific">Mycobacteroides chelonae</name>
    <name type="common">Mycobacterium chelonae</name>
    <dbReference type="NCBI Taxonomy" id="1774"/>
    <lineage>
        <taxon>Bacteria</taxon>
        <taxon>Bacillati</taxon>
        <taxon>Actinomycetota</taxon>
        <taxon>Actinomycetes</taxon>
        <taxon>Mycobacteriales</taxon>
        <taxon>Mycobacteriaceae</taxon>
        <taxon>Mycobacteroides</taxon>
    </lineage>
</organism>
<dbReference type="SUPFAM" id="SSF46785">
    <property type="entry name" value="Winged helix' DNA-binding domain"/>
    <property type="match status" value="1"/>
</dbReference>
<dbReference type="EMBL" id="MLHW01000009">
    <property type="protein sequence ID" value="OHT51883.1"/>
    <property type="molecule type" value="Genomic_DNA"/>
</dbReference>
<gene>
    <name evidence="5" type="ORF">BKG62_13740</name>
    <name evidence="6" type="ORF">FJK96_23440</name>
</gene>
<dbReference type="PRINTS" id="PR00778">
    <property type="entry name" value="HTHARSR"/>
</dbReference>
<dbReference type="Proteomes" id="UP000180113">
    <property type="component" value="Unassembled WGS sequence"/>
</dbReference>
<evidence type="ECO:0000256" key="1">
    <source>
        <dbReference type="ARBA" id="ARBA00023015"/>
    </source>
</evidence>
<dbReference type="InterPro" id="IPR036390">
    <property type="entry name" value="WH_DNA-bd_sf"/>
</dbReference>
<evidence type="ECO:0000256" key="3">
    <source>
        <dbReference type="ARBA" id="ARBA00023163"/>
    </source>
</evidence>
<reference evidence="5 7" key="1">
    <citation type="submission" date="2016-10" db="EMBL/GenBank/DDBJ databases">
        <title>Evaluation of Human, Animal and Environmental Mycobacterium chelonae Isolates by Core Genome Phylogenomic Analysis, Targeted Gene Comparison, and Anti-microbial Susceptibility Patterns: A Tale of Mistaken Identities.</title>
        <authorList>
            <person name="Fogelson S.B."/>
            <person name="Camus A.C."/>
            <person name="Lorenz W."/>
            <person name="Vasireddy R."/>
            <person name="Vasireddy S."/>
            <person name="Smith T."/>
            <person name="Brown-Elliott B.A."/>
            <person name="Wallace R.J.Jr."/>
            <person name="Hasan N.A."/>
            <person name="Reischl U."/>
            <person name="Sanchez S."/>
        </authorList>
    </citation>
    <scope>NUCLEOTIDE SEQUENCE [LARGE SCALE GENOMIC DNA]</scope>
    <source>
        <strain evidence="5 7">42895</strain>
    </source>
</reference>
<keyword evidence="2" id="KW-0238">DNA-binding</keyword>
<dbReference type="CDD" id="cd00090">
    <property type="entry name" value="HTH_ARSR"/>
    <property type="match status" value="1"/>
</dbReference>
<dbReference type="SMART" id="SM00418">
    <property type="entry name" value="HTH_ARSR"/>
    <property type="match status" value="1"/>
</dbReference>
<evidence type="ECO:0000313" key="5">
    <source>
        <dbReference type="EMBL" id="OHT51883.1"/>
    </source>
</evidence>
<dbReference type="RefSeq" id="WP_030097283.1">
    <property type="nucleotide sequence ID" value="NZ_CP010946.1"/>
</dbReference>
<dbReference type="Pfam" id="PF12840">
    <property type="entry name" value="HTH_20"/>
    <property type="match status" value="1"/>
</dbReference>
<sequence length="98" mass="10935">MDVFEAVAEPSRRILLDALAGGEWTAGELVATLPGLTQPTVSRHLRVLREAGLVDARPDAQRRIYALRADGLVQIDQWIDPYRHFWSGHLDALEGHLP</sequence>
<dbReference type="PANTHER" id="PTHR33154">
    <property type="entry name" value="TRANSCRIPTIONAL REGULATOR, ARSR FAMILY"/>
    <property type="match status" value="1"/>
</dbReference>
<dbReference type="GeneID" id="31681975"/>
<evidence type="ECO:0000256" key="2">
    <source>
        <dbReference type="ARBA" id="ARBA00023125"/>
    </source>
</evidence>
<dbReference type="InterPro" id="IPR001845">
    <property type="entry name" value="HTH_ArsR_DNA-bd_dom"/>
</dbReference>
<evidence type="ECO:0000313" key="6">
    <source>
        <dbReference type="EMBL" id="QDF72816.1"/>
    </source>
</evidence>
<name>A0A0E3TSV2_MYCCH</name>
<evidence type="ECO:0000259" key="4">
    <source>
        <dbReference type="PROSITE" id="PS50987"/>
    </source>
</evidence>
<dbReference type="GO" id="GO:0003700">
    <property type="term" value="F:DNA-binding transcription factor activity"/>
    <property type="evidence" value="ECO:0007669"/>
    <property type="project" value="InterPro"/>
</dbReference>
<reference evidence="6 8" key="2">
    <citation type="submission" date="2019-06" db="EMBL/GenBank/DDBJ databases">
        <title>Whole geneome sequnce of Mycobacteroides chelonae M77 isolated from bovine milk from Meghalaya, India.</title>
        <authorList>
            <person name="Vise E."/>
            <person name="Das S."/>
            <person name="Garg A."/>
            <person name="Ghatak S."/>
            <person name="Shakuntala I."/>
            <person name="Milton A.A.P."/>
            <person name="Karam A."/>
            <person name="Sanjukta R."/>
            <person name="Puro K."/>
            <person name="Sen A."/>
        </authorList>
    </citation>
    <scope>NUCLEOTIDE SEQUENCE [LARGE SCALE GENOMIC DNA]</scope>
    <source>
        <strain evidence="6 8">M77</strain>
    </source>
</reference>
<dbReference type="InterPro" id="IPR011991">
    <property type="entry name" value="ArsR-like_HTH"/>
</dbReference>